<dbReference type="Pfam" id="PF07085">
    <property type="entry name" value="DRTGG"/>
    <property type="match status" value="1"/>
</dbReference>
<evidence type="ECO:0000313" key="10">
    <source>
        <dbReference type="EMBL" id="CRL35495.1"/>
    </source>
</evidence>
<evidence type="ECO:0000256" key="8">
    <source>
        <dbReference type="PROSITE-ProRule" id="PRU00703"/>
    </source>
</evidence>
<comment type="cofactor">
    <cofactor evidence="1">
        <name>Mn(2+)</name>
        <dbReference type="ChEBI" id="CHEBI:29035"/>
    </cofactor>
</comment>
<evidence type="ECO:0000313" key="13">
    <source>
        <dbReference type="Proteomes" id="UP000095602"/>
    </source>
</evidence>
<keyword evidence="8" id="KW-0129">CBS domain</keyword>
<dbReference type="SUPFAM" id="SSF75138">
    <property type="entry name" value="HprK N-terminal domain-like"/>
    <property type="match status" value="1"/>
</dbReference>
<dbReference type="NCBIfam" id="NF011442">
    <property type="entry name" value="PRK14869.1-4"/>
    <property type="match status" value="1"/>
</dbReference>
<reference evidence="12" key="2">
    <citation type="submission" date="2015-05" db="EMBL/GenBank/DDBJ databases">
        <authorList>
            <consortium name="Pathogen Informatics"/>
        </authorList>
    </citation>
    <scope>NUCLEOTIDE SEQUENCE [LARGE SCALE GENOMIC DNA]</scope>
    <source>
        <strain evidence="11 13">2789STDY5834884</strain>
        <strain evidence="12">T1-815</strain>
    </source>
</reference>
<evidence type="ECO:0000256" key="2">
    <source>
        <dbReference type="ARBA" id="ARBA00012146"/>
    </source>
</evidence>
<accession>A0A0M6WG81</accession>
<dbReference type="GO" id="GO:0004427">
    <property type="term" value="F:inorganic diphosphate phosphatase activity"/>
    <property type="evidence" value="ECO:0007669"/>
    <property type="project" value="UniProtKB-EC"/>
</dbReference>
<proteinExistence type="predicted"/>
<feature type="domain" description="CBS" evidence="9">
    <location>
        <begin position="254"/>
        <end position="312"/>
    </location>
</feature>
<evidence type="ECO:0000256" key="4">
    <source>
        <dbReference type="ARBA" id="ARBA00022801"/>
    </source>
</evidence>
<dbReference type="Gene3D" id="3.10.580.10">
    <property type="entry name" value="CBS-domain"/>
    <property type="match status" value="1"/>
</dbReference>
<dbReference type="FunFam" id="3.90.1640.10:FF:000001">
    <property type="entry name" value="Probable manganese-dependent inorganic pyrophosphatase"/>
    <property type="match status" value="1"/>
</dbReference>
<dbReference type="SMART" id="SM01131">
    <property type="entry name" value="DHHA2"/>
    <property type="match status" value="1"/>
</dbReference>
<dbReference type="Pfam" id="PF00571">
    <property type="entry name" value="CBS"/>
    <property type="match status" value="2"/>
</dbReference>
<dbReference type="Pfam" id="PF02833">
    <property type="entry name" value="DHHA2"/>
    <property type="match status" value="1"/>
</dbReference>
<dbReference type="InterPro" id="IPR038763">
    <property type="entry name" value="DHH_sf"/>
</dbReference>
<dbReference type="InterPro" id="IPR038222">
    <property type="entry name" value="DHHA2_dom_sf"/>
</dbReference>
<sequence length="549" mass="61183">MAKKIVRVVGHKNPDTDSICAAIAYANLKSHTDDTMEYIPMRAGSISAETAFVLDYFKADTPALLKDVGTQIKDIHIRRTEGVSSNLSMKKAWEMMKILNVVTLPVVNKKDKLEGLIVTGDIAKSYMDVYDNSILAKARTQYRNIVETLDGKIVAGNEHGYFVKGKVIVGAGTPDTIKGNVAEDDLVIISDREESQLICIEANCSCIIVTSGFDISKDVINAANAKDVVVISTPYDTFTTSRLINQSMPIKSFMTRENLIHFDLDDYVDDVRDTVSKIRHRDFPILDENQNYVGMFSRRNLMNARKKQVILVDHNETSQAVANIDEAEILEIIDHHRIGSLETIGPVYFRNQPLGCTGTIIYQMYMEKGVEVTPQMAGLMCAAILSDTLVFRSPTCTQVDKSTALILAEIAQIDVEEFAKKMFEAGSNFANKTEEEILNQDFKIFHSGDYTFGVSQISALSRTELDKVQARVVPLLDKMQVEKQLDMLFVMLTDILNESTYLIYSGVEAASIAASAYNLPQSRDGIMLKGVVSRKKQLIPELINVINER</sequence>
<evidence type="ECO:0000256" key="7">
    <source>
        <dbReference type="ARBA" id="ARBA00047820"/>
    </source>
</evidence>
<evidence type="ECO:0000256" key="3">
    <source>
        <dbReference type="ARBA" id="ARBA00022723"/>
    </source>
</evidence>
<dbReference type="RefSeq" id="WP_055061445.1">
    <property type="nucleotide sequence ID" value="NZ_CVRQ01000014.1"/>
</dbReference>
<dbReference type="Gene3D" id="3.40.1390.20">
    <property type="entry name" value="HprK N-terminal domain-like"/>
    <property type="match status" value="1"/>
</dbReference>
<gene>
    <name evidence="11" type="primary">ppaC</name>
    <name evidence="11" type="ORF">ERS852497_00342</name>
    <name evidence="10" type="ORF">T1815_11141</name>
</gene>
<dbReference type="PANTHER" id="PTHR12112">
    <property type="entry name" value="BNIP - RELATED"/>
    <property type="match status" value="1"/>
</dbReference>
<dbReference type="PANTHER" id="PTHR12112:SF22">
    <property type="entry name" value="MANGANESE-DEPENDENT INORGANIC PYROPHOSPHATASE-RELATED"/>
    <property type="match status" value="1"/>
</dbReference>
<dbReference type="Gene3D" id="3.10.310.20">
    <property type="entry name" value="DHHA2 domain"/>
    <property type="match status" value="1"/>
</dbReference>
<dbReference type="Pfam" id="PF01368">
    <property type="entry name" value="DHH"/>
    <property type="match status" value="1"/>
</dbReference>
<keyword evidence="3" id="KW-0479">Metal-binding</keyword>
<dbReference type="InterPro" id="IPR001667">
    <property type="entry name" value="DDH_dom"/>
</dbReference>
<dbReference type="InterPro" id="IPR004097">
    <property type="entry name" value="DHHA2"/>
</dbReference>
<dbReference type="EC" id="3.6.1.1" evidence="2"/>
<protein>
    <recommendedName>
        <fullName evidence="2">inorganic diphosphatase</fullName>
        <ecNumber evidence="2">3.6.1.1</ecNumber>
    </recommendedName>
    <alternativeName>
        <fullName evidence="6">Pyrophosphate phospho-hydrolase</fullName>
    </alternativeName>
</protein>
<comment type="catalytic activity">
    <reaction evidence="7">
        <text>diphosphate + H2O = 2 phosphate + H(+)</text>
        <dbReference type="Rhea" id="RHEA:24576"/>
        <dbReference type="ChEBI" id="CHEBI:15377"/>
        <dbReference type="ChEBI" id="CHEBI:15378"/>
        <dbReference type="ChEBI" id="CHEBI:33019"/>
        <dbReference type="ChEBI" id="CHEBI:43474"/>
        <dbReference type="EC" id="3.6.1.1"/>
    </reaction>
</comment>
<keyword evidence="12" id="KW-1185">Reference proteome</keyword>
<evidence type="ECO:0000313" key="12">
    <source>
        <dbReference type="Proteomes" id="UP000049472"/>
    </source>
</evidence>
<evidence type="ECO:0000256" key="1">
    <source>
        <dbReference type="ARBA" id="ARBA00001936"/>
    </source>
</evidence>
<dbReference type="GO" id="GO:0046872">
    <property type="term" value="F:metal ion binding"/>
    <property type="evidence" value="ECO:0007669"/>
    <property type="project" value="UniProtKB-KW"/>
</dbReference>
<evidence type="ECO:0000256" key="6">
    <source>
        <dbReference type="ARBA" id="ARBA00032535"/>
    </source>
</evidence>
<name>A0A0M6WG81_9FIRM</name>
<dbReference type="Proteomes" id="UP000095602">
    <property type="component" value="Unassembled WGS sequence"/>
</dbReference>
<dbReference type="SUPFAM" id="SSF64182">
    <property type="entry name" value="DHH phosphoesterases"/>
    <property type="match status" value="1"/>
</dbReference>
<keyword evidence="5" id="KW-0464">Manganese</keyword>
<dbReference type="NCBIfam" id="NF011443">
    <property type="entry name" value="PRK14869.1-5"/>
    <property type="match status" value="1"/>
</dbReference>
<dbReference type="InterPro" id="IPR028979">
    <property type="entry name" value="Ser_kin/Pase_Hpr-like_N_sf"/>
</dbReference>
<dbReference type="InterPro" id="IPR046342">
    <property type="entry name" value="CBS_dom_sf"/>
</dbReference>
<organism evidence="10 12">
    <name type="scientific">Agathobacter rectalis</name>
    <dbReference type="NCBI Taxonomy" id="39491"/>
    <lineage>
        <taxon>Bacteria</taxon>
        <taxon>Bacillati</taxon>
        <taxon>Bacillota</taxon>
        <taxon>Clostridia</taxon>
        <taxon>Lachnospirales</taxon>
        <taxon>Lachnospiraceae</taxon>
        <taxon>Agathobacter</taxon>
    </lineage>
</organism>
<dbReference type="PROSITE" id="PS51371">
    <property type="entry name" value="CBS"/>
    <property type="match status" value="1"/>
</dbReference>
<dbReference type="InterPro" id="IPR000644">
    <property type="entry name" value="CBS_dom"/>
</dbReference>
<dbReference type="GO" id="GO:0005737">
    <property type="term" value="C:cytoplasm"/>
    <property type="evidence" value="ECO:0007669"/>
    <property type="project" value="InterPro"/>
</dbReference>
<dbReference type="SUPFAM" id="SSF54631">
    <property type="entry name" value="CBS-domain pair"/>
    <property type="match status" value="1"/>
</dbReference>
<dbReference type="Proteomes" id="UP000049472">
    <property type="component" value="Unassembled WGS sequence"/>
</dbReference>
<evidence type="ECO:0000313" key="11">
    <source>
        <dbReference type="EMBL" id="CUO64701.1"/>
    </source>
</evidence>
<dbReference type="AlphaFoldDB" id="A0A0M6WG81"/>
<evidence type="ECO:0000256" key="5">
    <source>
        <dbReference type="ARBA" id="ARBA00023211"/>
    </source>
</evidence>
<keyword evidence="4 11" id="KW-0378">Hydrolase</keyword>
<dbReference type="EMBL" id="CZAJ01000002">
    <property type="protein sequence ID" value="CUO64701.1"/>
    <property type="molecule type" value="Genomic_DNA"/>
</dbReference>
<dbReference type="InterPro" id="IPR010766">
    <property type="entry name" value="DRTGG"/>
</dbReference>
<reference evidence="10" key="1">
    <citation type="submission" date="2015-05" db="EMBL/GenBank/DDBJ databases">
        <authorList>
            <person name="Wang D.B."/>
            <person name="Wang M."/>
        </authorList>
    </citation>
    <scope>NUCLEOTIDE SEQUENCE [LARGE SCALE GENOMIC DNA]</scope>
    <source>
        <strain evidence="10">T1-815</strain>
    </source>
</reference>
<evidence type="ECO:0000259" key="9">
    <source>
        <dbReference type="PROSITE" id="PS51371"/>
    </source>
</evidence>
<dbReference type="EMBL" id="CVRQ01000014">
    <property type="protein sequence ID" value="CRL35495.1"/>
    <property type="molecule type" value="Genomic_DNA"/>
</dbReference>